<name>A0A318QBG7_9PROT</name>
<accession>A0A318QBG7</accession>
<protein>
    <submittedName>
        <fullName evidence="7">ABC transporter</fullName>
    </submittedName>
</protein>
<dbReference type="Gene3D" id="3.40.50.300">
    <property type="entry name" value="P-loop containing nucleotide triphosphate hydrolases"/>
    <property type="match status" value="1"/>
</dbReference>
<reference evidence="7 8" key="1">
    <citation type="submission" date="2017-07" db="EMBL/GenBank/DDBJ databases">
        <title>A draft genome sequence of Komagataeibacter sp. T5K1.</title>
        <authorList>
            <person name="Skraban J."/>
            <person name="Cleenwerck I."/>
            <person name="Vandamme P."/>
            <person name="Trcek J."/>
        </authorList>
    </citation>
    <scope>NUCLEOTIDE SEQUENCE [LARGE SCALE GENOMIC DNA]</scope>
    <source>
        <strain evidence="7 8">T5K1</strain>
    </source>
</reference>
<keyword evidence="2" id="KW-0997">Cell inner membrane</keyword>
<sequence length="237" mass="26078">MNEHHSLPLHLEEVCRSYRSGEETLHVLRGADLALRPGEIVALVAPSGTGKSTLLHLAGLLEYPDGGRVVIDGVDAGRLNDAQRTEIRRDRIGFVYQFHHLLAEFTARENVILPQMIAGVSRRKAKTRADELLCAFGLEHRLDHLPGKLSGGEKQRVAIARALANRPRILLADEPTGNLDVQTSDTVFDALIAMVRDHGVAALIATHNMDLAVRMDRIVTLRDGKLHEVVAPRAEIV</sequence>
<comment type="caution">
    <text evidence="7">The sequence shown here is derived from an EMBL/GenBank/DDBJ whole genome shotgun (WGS) entry which is preliminary data.</text>
</comment>
<dbReference type="InterPro" id="IPR003439">
    <property type="entry name" value="ABC_transporter-like_ATP-bd"/>
</dbReference>
<evidence type="ECO:0000256" key="5">
    <source>
        <dbReference type="ARBA" id="ARBA00038388"/>
    </source>
</evidence>
<dbReference type="SMART" id="SM00382">
    <property type="entry name" value="AAA"/>
    <property type="match status" value="1"/>
</dbReference>
<evidence type="ECO:0000256" key="4">
    <source>
        <dbReference type="ARBA" id="ARBA00022840"/>
    </source>
</evidence>
<dbReference type="PANTHER" id="PTHR24220">
    <property type="entry name" value="IMPORT ATP-BINDING PROTEIN"/>
    <property type="match status" value="1"/>
</dbReference>
<dbReference type="AlphaFoldDB" id="A0A318QBG7"/>
<dbReference type="PROSITE" id="PS00211">
    <property type="entry name" value="ABC_TRANSPORTER_1"/>
    <property type="match status" value="1"/>
</dbReference>
<gene>
    <name evidence="7" type="ORF">CFR71_01600</name>
</gene>
<dbReference type="InterPro" id="IPR017911">
    <property type="entry name" value="MacB-like_ATP-bd"/>
</dbReference>
<dbReference type="SUPFAM" id="SSF52540">
    <property type="entry name" value="P-loop containing nucleoside triphosphate hydrolases"/>
    <property type="match status" value="1"/>
</dbReference>
<dbReference type="GO" id="GO:0044874">
    <property type="term" value="P:lipoprotein localization to outer membrane"/>
    <property type="evidence" value="ECO:0007669"/>
    <property type="project" value="TreeGrafter"/>
</dbReference>
<feature type="domain" description="ABC transporter" evidence="6">
    <location>
        <begin position="9"/>
        <end position="236"/>
    </location>
</feature>
<dbReference type="InterPro" id="IPR003593">
    <property type="entry name" value="AAA+_ATPase"/>
</dbReference>
<dbReference type="EMBL" id="NOXG01000001">
    <property type="protein sequence ID" value="PYD77057.1"/>
    <property type="molecule type" value="Genomic_DNA"/>
</dbReference>
<evidence type="ECO:0000313" key="7">
    <source>
        <dbReference type="EMBL" id="PYD77057.1"/>
    </source>
</evidence>
<dbReference type="PROSITE" id="PS50893">
    <property type="entry name" value="ABC_TRANSPORTER_2"/>
    <property type="match status" value="1"/>
</dbReference>
<evidence type="ECO:0000256" key="1">
    <source>
        <dbReference type="ARBA" id="ARBA00022448"/>
    </source>
</evidence>
<keyword evidence="3" id="KW-0547">Nucleotide-binding</keyword>
<evidence type="ECO:0000256" key="2">
    <source>
        <dbReference type="ARBA" id="ARBA00022519"/>
    </source>
</evidence>
<keyword evidence="4" id="KW-0067">ATP-binding</keyword>
<dbReference type="FunFam" id="3.40.50.300:FF:000032">
    <property type="entry name" value="Export ABC transporter ATP-binding protein"/>
    <property type="match status" value="1"/>
</dbReference>
<evidence type="ECO:0000259" key="6">
    <source>
        <dbReference type="PROSITE" id="PS50893"/>
    </source>
</evidence>
<evidence type="ECO:0000313" key="8">
    <source>
        <dbReference type="Proteomes" id="UP000247609"/>
    </source>
</evidence>
<dbReference type="InterPro" id="IPR015854">
    <property type="entry name" value="ABC_transpr_LolD-like"/>
</dbReference>
<dbReference type="CDD" id="cd03255">
    <property type="entry name" value="ABC_MJ0796_LolCDE_FtsE"/>
    <property type="match status" value="1"/>
</dbReference>
<dbReference type="GO" id="GO:0005886">
    <property type="term" value="C:plasma membrane"/>
    <property type="evidence" value="ECO:0007669"/>
    <property type="project" value="TreeGrafter"/>
</dbReference>
<dbReference type="InterPro" id="IPR017871">
    <property type="entry name" value="ABC_transporter-like_CS"/>
</dbReference>
<proteinExistence type="inferred from homology"/>
<dbReference type="Proteomes" id="UP000247609">
    <property type="component" value="Unassembled WGS sequence"/>
</dbReference>
<dbReference type="GO" id="GO:0005524">
    <property type="term" value="F:ATP binding"/>
    <property type="evidence" value="ECO:0007669"/>
    <property type="project" value="UniProtKB-KW"/>
</dbReference>
<dbReference type="GO" id="GO:0022857">
    <property type="term" value="F:transmembrane transporter activity"/>
    <property type="evidence" value="ECO:0007669"/>
    <property type="project" value="UniProtKB-ARBA"/>
</dbReference>
<dbReference type="GO" id="GO:0098796">
    <property type="term" value="C:membrane protein complex"/>
    <property type="evidence" value="ECO:0007669"/>
    <property type="project" value="UniProtKB-ARBA"/>
</dbReference>
<organism evidence="7 8">
    <name type="scientific">Novacetimonas pomaceti</name>
    <dbReference type="NCBI Taxonomy" id="2021998"/>
    <lineage>
        <taxon>Bacteria</taxon>
        <taxon>Pseudomonadati</taxon>
        <taxon>Pseudomonadota</taxon>
        <taxon>Alphaproteobacteria</taxon>
        <taxon>Acetobacterales</taxon>
        <taxon>Acetobacteraceae</taxon>
        <taxon>Novacetimonas</taxon>
    </lineage>
</organism>
<dbReference type="GO" id="GO:0016887">
    <property type="term" value="F:ATP hydrolysis activity"/>
    <property type="evidence" value="ECO:0007669"/>
    <property type="project" value="InterPro"/>
</dbReference>
<keyword evidence="2" id="KW-1003">Cell membrane</keyword>
<dbReference type="InterPro" id="IPR027417">
    <property type="entry name" value="P-loop_NTPase"/>
</dbReference>
<dbReference type="Pfam" id="PF00005">
    <property type="entry name" value="ABC_tran"/>
    <property type="match status" value="1"/>
</dbReference>
<keyword evidence="1" id="KW-0813">Transport</keyword>
<dbReference type="PANTHER" id="PTHR24220:SF689">
    <property type="entry name" value="LIPOPROTEIN-RELEASING SYSTEM ATP-BINDING PROTEIN LOLD"/>
    <property type="match status" value="1"/>
</dbReference>
<dbReference type="RefSeq" id="WP_110526161.1">
    <property type="nucleotide sequence ID" value="NZ_NOXG01000001.1"/>
</dbReference>
<comment type="similarity">
    <text evidence="5">Belongs to the ABC transporter superfamily. Macrolide exporter (TC 3.A.1.122) family.</text>
</comment>
<dbReference type="GO" id="GO:0089705">
    <property type="term" value="P:protein localization to outer membrane"/>
    <property type="evidence" value="ECO:0007669"/>
    <property type="project" value="TreeGrafter"/>
</dbReference>
<keyword evidence="2" id="KW-0472">Membrane</keyword>
<evidence type="ECO:0000256" key="3">
    <source>
        <dbReference type="ARBA" id="ARBA00022741"/>
    </source>
</evidence>